<reference evidence="9 10" key="1">
    <citation type="submission" date="2024-01" db="EMBL/GenBank/DDBJ databases">
        <title>The genomes of 5 underutilized Papilionoideae crops provide insights into root nodulation and disease resistanc.</title>
        <authorList>
            <person name="Jiang F."/>
        </authorList>
    </citation>
    <scope>NUCLEOTIDE SEQUENCE [LARGE SCALE GENOMIC DNA]</scope>
    <source>
        <strain evidence="9">DUOXIRENSHENG_FW03</strain>
        <tissue evidence="9">Leaves</tissue>
    </source>
</reference>
<dbReference type="Gene3D" id="1.10.8.430">
    <property type="entry name" value="Helical domain of apoptotic protease-activating factors"/>
    <property type="match status" value="1"/>
</dbReference>
<evidence type="ECO:0000313" key="10">
    <source>
        <dbReference type="Proteomes" id="UP001386955"/>
    </source>
</evidence>
<dbReference type="InterPro" id="IPR035897">
    <property type="entry name" value="Toll_tir_struct_dom_sf"/>
</dbReference>
<proteinExistence type="predicted"/>
<evidence type="ECO:0000256" key="7">
    <source>
        <dbReference type="ARBA" id="ARBA00047304"/>
    </source>
</evidence>
<dbReference type="SMART" id="SM00255">
    <property type="entry name" value="TIR"/>
    <property type="match status" value="1"/>
</dbReference>
<dbReference type="Gene3D" id="3.40.50.300">
    <property type="entry name" value="P-loop containing nucleotide triphosphate hydrolases"/>
    <property type="match status" value="1"/>
</dbReference>
<comment type="caution">
    <text evidence="9">The sequence shown here is derived from an EMBL/GenBank/DDBJ whole genome shotgun (WGS) entry which is preliminary data.</text>
</comment>
<dbReference type="SUPFAM" id="SSF52540">
    <property type="entry name" value="P-loop containing nucleoside triphosphate hydrolases"/>
    <property type="match status" value="1"/>
</dbReference>
<dbReference type="Pfam" id="PF00931">
    <property type="entry name" value="NB-ARC"/>
    <property type="match status" value="1"/>
</dbReference>
<keyword evidence="4" id="KW-0378">Hydrolase</keyword>
<dbReference type="InterPro" id="IPR042197">
    <property type="entry name" value="Apaf_helical"/>
</dbReference>
<dbReference type="SUPFAM" id="SSF46785">
    <property type="entry name" value="Winged helix' DNA-binding domain"/>
    <property type="match status" value="1"/>
</dbReference>
<dbReference type="GO" id="GO:0043531">
    <property type="term" value="F:ADP binding"/>
    <property type="evidence" value="ECO:0007669"/>
    <property type="project" value="InterPro"/>
</dbReference>
<accession>A0AAN9SFG8</accession>
<dbReference type="SUPFAM" id="SSF52058">
    <property type="entry name" value="L domain-like"/>
    <property type="match status" value="2"/>
</dbReference>
<dbReference type="Gene3D" id="3.80.10.10">
    <property type="entry name" value="Ribonuclease Inhibitor"/>
    <property type="match status" value="3"/>
</dbReference>
<dbReference type="PROSITE" id="PS50104">
    <property type="entry name" value="TIR"/>
    <property type="match status" value="1"/>
</dbReference>
<feature type="domain" description="TIR" evidence="8">
    <location>
        <begin position="15"/>
        <end position="181"/>
    </location>
</feature>
<dbReference type="InterPro" id="IPR044974">
    <property type="entry name" value="Disease_R_plants"/>
</dbReference>
<dbReference type="InterPro" id="IPR027417">
    <property type="entry name" value="P-loop_NTPase"/>
</dbReference>
<protein>
    <recommendedName>
        <fullName evidence="1">ADP-ribosyl cyclase/cyclic ADP-ribose hydrolase</fullName>
        <ecNumber evidence="1">3.2.2.6</ecNumber>
    </recommendedName>
</protein>
<dbReference type="GO" id="GO:0061809">
    <property type="term" value="F:NAD+ nucleosidase activity, cyclic ADP-ribose generating"/>
    <property type="evidence" value="ECO:0007669"/>
    <property type="project" value="UniProtKB-EC"/>
</dbReference>
<dbReference type="InterPro" id="IPR036390">
    <property type="entry name" value="WH_DNA-bd_sf"/>
</dbReference>
<dbReference type="Gene3D" id="3.40.50.10140">
    <property type="entry name" value="Toll/interleukin-1 receptor homology (TIR) domain"/>
    <property type="match status" value="1"/>
</dbReference>
<dbReference type="Pfam" id="PF23282">
    <property type="entry name" value="WHD_ROQ1"/>
    <property type="match status" value="1"/>
</dbReference>
<dbReference type="PANTHER" id="PTHR11017">
    <property type="entry name" value="LEUCINE-RICH REPEAT-CONTAINING PROTEIN"/>
    <property type="match status" value="1"/>
</dbReference>
<dbReference type="Proteomes" id="UP001386955">
    <property type="component" value="Unassembled WGS sequence"/>
</dbReference>
<evidence type="ECO:0000256" key="4">
    <source>
        <dbReference type="ARBA" id="ARBA00022801"/>
    </source>
</evidence>
<gene>
    <name evidence="9" type="ORF">VNO78_16253</name>
</gene>
<evidence type="ECO:0000256" key="6">
    <source>
        <dbReference type="ARBA" id="ARBA00023027"/>
    </source>
</evidence>
<keyword evidence="6" id="KW-0520">NAD</keyword>
<dbReference type="GO" id="GO:0006952">
    <property type="term" value="P:defense response"/>
    <property type="evidence" value="ECO:0007669"/>
    <property type="project" value="UniProtKB-KW"/>
</dbReference>
<evidence type="ECO:0000259" key="8">
    <source>
        <dbReference type="PROSITE" id="PS50104"/>
    </source>
</evidence>
<organism evidence="9 10">
    <name type="scientific">Psophocarpus tetragonolobus</name>
    <name type="common">Winged bean</name>
    <name type="synonym">Dolichos tetragonolobus</name>
    <dbReference type="NCBI Taxonomy" id="3891"/>
    <lineage>
        <taxon>Eukaryota</taxon>
        <taxon>Viridiplantae</taxon>
        <taxon>Streptophyta</taxon>
        <taxon>Embryophyta</taxon>
        <taxon>Tracheophyta</taxon>
        <taxon>Spermatophyta</taxon>
        <taxon>Magnoliopsida</taxon>
        <taxon>eudicotyledons</taxon>
        <taxon>Gunneridae</taxon>
        <taxon>Pentapetalae</taxon>
        <taxon>rosids</taxon>
        <taxon>fabids</taxon>
        <taxon>Fabales</taxon>
        <taxon>Fabaceae</taxon>
        <taxon>Papilionoideae</taxon>
        <taxon>50 kb inversion clade</taxon>
        <taxon>NPAAA clade</taxon>
        <taxon>indigoferoid/millettioid clade</taxon>
        <taxon>Phaseoleae</taxon>
        <taxon>Psophocarpus</taxon>
    </lineage>
</organism>
<keyword evidence="3" id="KW-0677">Repeat</keyword>
<dbReference type="FunFam" id="3.40.50.10140:FF:000007">
    <property type="entry name" value="Disease resistance protein (TIR-NBS-LRR class)"/>
    <property type="match status" value="1"/>
</dbReference>
<keyword evidence="2" id="KW-0433">Leucine-rich repeat</keyword>
<keyword evidence="10" id="KW-1185">Reference proteome</keyword>
<dbReference type="SUPFAM" id="SSF52200">
    <property type="entry name" value="Toll/Interleukin receptor TIR domain"/>
    <property type="match status" value="1"/>
</dbReference>
<dbReference type="EC" id="3.2.2.6" evidence="1"/>
<dbReference type="InterPro" id="IPR045344">
    <property type="entry name" value="C-JID"/>
</dbReference>
<dbReference type="InterPro" id="IPR058192">
    <property type="entry name" value="WHD_ROQ1-like"/>
</dbReference>
<dbReference type="Pfam" id="PF01582">
    <property type="entry name" value="TIR"/>
    <property type="match status" value="1"/>
</dbReference>
<dbReference type="EMBL" id="JAYMYS010000004">
    <property type="protein sequence ID" value="KAK7395688.1"/>
    <property type="molecule type" value="Genomic_DNA"/>
</dbReference>
<comment type="catalytic activity">
    <reaction evidence="7">
        <text>NAD(+) + H2O = ADP-D-ribose + nicotinamide + H(+)</text>
        <dbReference type="Rhea" id="RHEA:16301"/>
        <dbReference type="ChEBI" id="CHEBI:15377"/>
        <dbReference type="ChEBI" id="CHEBI:15378"/>
        <dbReference type="ChEBI" id="CHEBI:17154"/>
        <dbReference type="ChEBI" id="CHEBI:57540"/>
        <dbReference type="ChEBI" id="CHEBI:57967"/>
        <dbReference type="EC" id="3.2.2.6"/>
    </reaction>
    <physiologicalReaction direction="left-to-right" evidence="7">
        <dbReference type="Rhea" id="RHEA:16302"/>
    </physiologicalReaction>
</comment>
<evidence type="ECO:0000256" key="1">
    <source>
        <dbReference type="ARBA" id="ARBA00011982"/>
    </source>
</evidence>
<name>A0AAN9SFG8_PSOTE</name>
<evidence type="ECO:0000256" key="3">
    <source>
        <dbReference type="ARBA" id="ARBA00022737"/>
    </source>
</evidence>
<sequence>MSTSSSSDAMSGRQIKHDVFLSFRGEDIRYNFISHLYAQLQNKNIETFIDYTLERGEEISLALHTAIEESMIYIIVFSPEYASSTWCLDELTKILECQKRYGRYVIPIFYKVDPSHVKKWRERYAEAFLMHEERFKDNIAKVDQWKIALTKAAQLSGWVSQLNRPESTLIENIVEDVLRKLNRSSITIDQGIIGIENHIAQIQSLLQLESPAIRIIGIWGMGGIGKTTISSQIYKKLTVLFDSSSLVLNGQIEIKRHGIKYVRREYLSELLGENISHHPLMYFRERLRRKKVLLIVDDMNNLSHLNDLIGEPDDFGQGSRIIVTSRDLQVLRNGRVDEIYEVKEMNFQDSLKLFSLNAFKKQHPVETYMDLSVKVLNYAQGIPLALKILGSLLYGRTRETWESELQKLEKLPDIEIFNILKVSYDGLDPQQKDIFLDIACFYTDQEENVVARTLCSYGFYANIAMDVLKDKCLISVLEGRIVMHDLIKEMGHEIVRQECVNNPGKRSRLWKVEEIYHVLRKNKGTDAIQCIVLDTLKIKRVKLHSQTFKNMDNLRMLQFCNTCKYGCGRESNVLLESSLESLPDGLMILHWDVFPERFLPHNFYPENLVRLEMRNCHLEHLWQANQYLPPKLKRLDLSYSRKLTRIPDLYQSPDIEEIILSDCEKLIEVYSSGFLSKLNCLCLNGCVELRSLTIASNILSRSSGLIFLQNCHMLKTFSISNRTEVVPRGIRHTITNFFFSQLAQMFLDACISLQHCNFYTSPFTFYPVVNIDDRHQERETNDIGLDLNYLKMLIEGGVSKFSSPNELCCLDLSRCKSLTSLPLEFDLSKLKFLKKLVFSGCSNLEKFPEIENTMENLEVLILESTSLQTLPSSLCRLVGLEELSLCSCESLEIIPSSIGNLSKLSNLGLTNCKSLKSLPCSIFKLKLRKLGLCGCTMLETLPAIIEPAETFAHLDLSKTAIKELPSSLANLVRLQTLSLNMCTNLDSLPNSIVNLKLLSKLDCSGCVRLTEIPSDIGRLSLLREVSLSESAIVNLPESIVHLSSLKLLDLSDCINLEYIPQLPPFLEQLLAFDCPSIRRVVSNSLIQIPPNFKEGVFKFYFTNGQQMDPGTRANILDDAKLRMTEDAYKSVFFCFPGSAVPYWFPFSAKGHSVTINTDSLNFCSDDRLIGFALCVVLGMLDMNDIESRYGSFSYSLKFNSEDGAYILPNNHDLRNNFKWKGRERIVDQDHTFLWKYNLESPRMSGMSLTLCHARSFTFEISPYDYGFSRRNFKSIVREFKSTVIVKECGICPLYPKENYDNDAVAGDDHSSFMRFSKNDMEEPISCSSSNLACCVFHNYDCLNGFQILGSLTSLASKQDMAKYYSLHCSGRGS</sequence>
<evidence type="ECO:0000313" key="9">
    <source>
        <dbReference type="EMBL" id="KAK7395688.1"/>
    </source>
</evidence>
<evidence type="ECO:0000256" key="2">
    <source>
        <dbReference type="ARBA" id="ARBA00022614"/>
    </source>
</evidence>
<dbReference type="InterPro" id="IPR000157">
    <property type="entry name" value="TIR_dom"/>
</dbReference>
<dbReference type="GO" id="GO:0007165">
    <property type="term" value="P:signal transduction"/>
    <property type="evidence" value="ECO:0007669"/>
    <property type="project" value="InterPro"/>
</dbReference>
<dbReference type="Pfam" id="PF20160">
    <property type="entry name" value="C-JID"/>
    <property type="match status" value="1"/>
</dbReference>
<dbReference type="InterPro" id="IPR002182">
    <property type="entry name" value="NB-ARC"/>
</dbReference>
<evidence type="ECO:0000256" key="5">
    <source>
        <dbReference type="ARBA" id="ARBA00022821"/>
    </source>
</evidence>
<keyword evidence="5" id="KW-0611">Plant defense</keyword>
<dbReference type="PANTHER" id="PTHR11017:SF568">
    <property type="entry name" value="ADP-RIBOSYL CYCLASE_CYCLIC ADP-RIBOSE HYDROLASE"/>
    <property type="match status" value="1"/>
</dbReference>
<dbReference type="InterPro" id="IPR032675">
    <property type="entry name" value="LRR_dom_sf"/>
</dbReference>
<dbReference type="PRINTS" id="PR00364">
    <property type="entry name" value="DISEASERSIST"/>
</dbReference>